<sequence length="158" mass="16220">MTTPWVVLTALTALAAAACGGAFLTYSTFTTRALGRLPGPSGLAAMQEVNRAAPRSASFMALVFGPALLGVVLAVRAVLAWQGPASALVIAGALTHLLGVAVVTAAFHVPRNDRLARLDPQTDAGSWPGWLRSWVAGNHVRTVSGLLAGTLLLASLLV</sequence>
<reference evidence="2 3" key="1">
    <citation type="submission" date="2016-10" db="EMBL/GenBank/DDBJ databases">
        <authorList>
            <person name="de Groot N.N."/>
        </authorList>
    </citation>
    <scope>NUCLEOTIDE SEQUENCE [LARGE SCALE GENOMIC DNA]</scope>
    <source>
        <strain evidence="2 3">MON 2.2</strain>
    </source>
</reference>
<dbReference type="InterPro" id="IPR013901">
    <property type="entry name" value="Anthrone_oxy"/>
</dbReference>
<proteinExistence type="predicted"/>
<dbReference type="STRING" id="675864.SAMN04489747_0724"/>
<feature type="transmembrane region" description="Helical" evidence="1">
    <location>
        <begin position="86"/>
        <end position="109"/>
    </location>
</feature>
<dbReference type="OrthoDB" id="4827927at2"/>
<dbReference type="Proteomes" id="UP000198546">
    <property type="component" value="Chromosome i"/>
</dbReference>
<evidence type="ECO:0000313" key="2">
    <source>
        <dbReference type="EMBL" id="SDD33227.1"/>
    </source>
</evidence>
<feature type="transmembrane region" description="Helical" evidence="1">
    <location>
        <begin position="59"/>
        <end position="79"/>
    </location>
</feature>
<keyword evidence="1" id="KW-1133">Transmembrane helix</keyword>
<gene>
    <name evidence="2" type="ORF">SAMN04489747_0724</name>
</gene>
<keyword evidence="1" id="KW-0812">Transmembrane</keyword>
<name>A0A1G6TXY1_9ACTN</name>
<keyword evidence="3" id="KW-1185">Reference proteome</keyword>
<protein>
    <submittedName>
        <fullName evidence="2">Uncharacterized membrane protein</fullName>
    </submittedName>
</protein>
<evidence type="ECO:0000313" key="3">
    <source>
        <dbReference type="Proteomes" id="UP000198546"/>
    </source>
</evidence>
<accession>A0A1G6TXY1</accession>
<dbReference type="AlphaFoldDB" id="A0A1G6TXY1"/>
<evidence type="ECO:0000256" key="1">
    <source>
        <dbReference type="SAM" id="Phobius"/>
    </source>
</evidence>
<dbReference type="RefSeq" id="WP_090590722.1">
    <property type="nucleotide sequence ID" value="NZ_LT629688.1"/>
</dbReference>
<dbReference type="Pfam" id="PF08592">
    <property type="entry name" value="Anthrone_oxy"/>
    <property type="match status" value="1"/>
</dbReference>
<organism evidence="2 3">
    <name type="scientific">Auraticoccus monumenti</name>
    <dbReference type="NCBI Taxonomy" id="675864"/>
    <lineage>
        <taxon>Bacteria</taxon>
        <taxon>Bacillati</taxon>
        <taxon>Actinomycetota</taxon>
        <taxon>Actinomycetes</taxon>
        <taxon>Propionibacteriales</taxon>
        <taxon>Propionibacteriaceae</taxon>
        <taxon>Auraticoccus</taxon>
    </lineage>
</organism>
<dbReference type="EMBL" id="LT629688">
    <property type="protein sequence ID" value="SDD33227.1"/>
    <property type="molecule type" value="Genomic_DNA"/>
</dbReference>
<keyword evidence="1" id="KW-0472">Membrane</keyword>